<feature type="region of interest" description="Disordered" evidence="1">
    <location>
        <begin position="73"/>
        <end position="100"/>
    </location>
</feature>
<name>A0A930Q3N6_9MICC</name>
<protein>
    <submittedName>
        <fullName evidence="2">Uncharacterized protein</fullName>
    </submittedName>
</protein>
<sequence length="100" mass="11219">MFVAFRNTCGFSLLVFERLTAAPQSQTLLTNKDINKEALHPKMKSFFPSGGPNRICMVMRAHNAERAREFIMRPNATPQEVAGHDAERARKSIMPRSAAT</sequence>
<gene>
    <name evidence="2" type="ORF">HXO65_02850</name>
</gene>
<dbReference type="Proteomes" id="UP000785653">
    <property type="component" value="Unassembled WGS sequence"/>
</dbReference>
<proteinExistence type="predicted"/>
<evidence type="ECO:0000256" key="1">
    <source>
        <dbReference type="SAM" id="MobiDB-lite"/>
    </source>
</evidence>
<evidence type="ECO:0000313" key="3">
    <source>
        <dbReference type="Proteomes" id="UP000785653"/>
    </source>
</evidence>
<organism evidence="2 3">
    <name type="scientific">Rothia mucilaginosa</name>
    <dbReference type="NCBI Taxonomy" id="43675"/>
    <lineage>
        <taxon>Bacteria</taxon>
        <taxon>Bacillati</taxon>
        <taxon>Actinomycetota</taxon>
        <taxon>Actinomycetes</taxon>
        <taxon>Micrococcales</taxon>
        <taxon>Micrococcaceae</taxon>
        <taxon>Rothia</taxon>
    </lineage>
</organism>
<dbReference type="AlphaFoldDB" id="A0A930Q3N6"/>
<accession>A0A930Q3N6</accession>
<dbReference type="EMBL" id="JABZXS010000022">
    <property type="protein sequence ID" value="MBF1673130.1"/>
    <property type="molecule type" value="Genomic_DNA"/>
</dbReference>
<evidence type="ECO:0000313" key="2">
    <source>
        <dbReference type="EMBL" id="MBF1673130.1"/>
    </source>
</evidence>
<reference evidence="2" key="1">
    <citation type="submission" date="2020-04" db="EMBL/GenBank/DDBJ databases">
        <title>Deep metagenomics examines the oral microbiome during advanced dental caries in children, revealing novel taxa and co-occurrences with host molecules.</title>
        <authorList>
            <person name="Baker J.L."/>
            <person name="Morton J.T."/>
            <person name="Dinis M."/>
            <person name="Alvarez R."/>
            <person name="Tran N.C."/>
            <person name="Knight R."/>
            <person name="Edlund A."/>
        </authorList>
    </citation>
    <scope>NUCLEOTIDE SEQUENCE</scope>
    <source>
        <strain evidence="2">JCVI_47_bin.3</strain>
    </source>
</reference>
<comment type="caution">
    <text evidence="2">The sequence shown here is derived from an EMBL/GenBank/DDBJ whole genome shotgun (WGS) entry which is preliminary data.</text>
</comment>